<keyword evidence="1" id="KW-0472">Membrane</keyword>
<feature type="transmembrane region" description="Helical" evidence="1">
    <location>
        <begin position="416"/>
        <end position="443"/>
    </location>
</feature>
<accession>A0ABY6HXV3</accession>
<feature type="transmembrane region" description="Helical" evidence="1">
    <location>
        <begin position="376"/>
        <end position="396"/>
    </location>
</feature>
<evidence type="ECO:0000313" key="3">
    <source>
        <dbReference type="Proteomes" id="UP001208689"/>
    </source>
</evidence>
<feature type="transmembrane region" description="Helical" evidence="1">
    <location>
        <begin position="201"/>
        <end position="225"/>
    </location>
</feature>
<feature type="transmembrane region" description="Helical" evidence="1">
    <location>
        <begin position="35"/>
        <end position="53"/>
    </location>
</feature>
<keyword evidence="1" id="KW-1133">Transmembrane helix</keyword>
<evidence type="ECO:0000256" key="1">
    <source>
        <dbReference type="SAM" id="Phobius"/>
    </source>
</evidence>
<feature type="transmembrane region" description="Helical" evidence="1">
    <location>
        <begin position="335"/>
        <end position="355"/>
    </location>
</feature>
<feature type="transmembrane region" description="Helical" evidence="1">
    <location>
        <begin position="103"/>
        <end position="120"/>
    </location>
</feature>
<dbReference type="EMBL" id="CP104013">
    <property type="protein sequence ID" value="UYP48358.1"/>
    <property type="molecule type" value="Genomic_DNA"/>
</dbReference>
<sequence>MNSYLLLNSPLIILCIGLILAIPDRKKLQKGYLSTLISLILAFCANTLNLVFILTDNSLILNENNLSVSSSPLTYWIAEMFLFVEILFYITGKNPMQVFHSQSQFNFIFLMFAIGILGMISTLNLAILGMFLLWTQVCIYYLFFFGTYKKNLNTIRMYKQIMIISTIILFSTLGFLYFIAGTLNILSLIVLYTTFSQTSQIIIFLGIILGVGLNCGFFPILNGHLKQYYLESNFMNLWLYSTIFVPALAFISLRLFSIFSFSQSNLYIIGVLLAAVSGVYFLLNIIYQVFKKNVHEKRWIYLLFGNFSSLEYFVYLLIGLHLIPINLDIIMLKNTLIFNLFLISIIGKALIYETLTPIFPLFDNFYLKNVSRLFKTNTFHAIFLCILPLFFFSPYLSGYQLIQELLILFLEDFPQISVFSWLSFGIIGGFFIALLLIIGKIITECLIGTSKNDEKIKVEMHSSMTYLTPIILLGSFIILFIFVP</sequence>
<protein>
    <recommendedName>
        <fullName evidence="4">NADH:quinone oxidoreductase/Mrp antiporter membrane subunit domain-containing protein</fullName>
    </recommendedName>
</protein>
<organism evidence="2 3">
    <name type="scientific">Candidatus Lokiarchaeum ossiferum</name>
    <dbReference type="NCBI Taxonomy" id="2951803"/>
    <lineage>
        <taxon>Archaea</taxon>
        <taxon>Promethearchaeati</taxon>
        <taxon>Promethearchaeota</taxon>
        <taxon>Promethearchaeia</taxon>
        <taxon>Promethearchaeales</taxon>
        <taxon>Promethearchaeaceae</taxon>
        <taxon>Candidatus Lokiarchaeum</taxon>
    </lineage>
</organism>
<feature type="transmembrane region" description="Helical" evidence="1">
    <location>
        <begin position="167"/>
        <end position="195"/>
    </location>
</feature>
<dbReference type="Proteomes" id="UP001208689">
    <property type="component" value="Chromosome"/>
</dbReference>
<gene>
    <name evidence="2" type="ORF">NEF87_004643</name>
</gene>
<evidence type="ECO:0008006" key="4">
    <source>
        <dbReference type="Google" id="ProtNLM"/>
    </source>
</evidence>
<feature type="transmembrane region" description="Helical" evidence="1">
    <location>
        <begin position="464"/>
        <end position="483"/>
    </location>
</feature>
<keyword evidence="3" id="KW-1185">Reference proteome</keyword>
<evidence type="ECO:0000313" key="2">
    <source>
        <dbReference type="EMBL" id="UYP48358.1"/>
    </source>
</evidence>
<proteinExistence type="predicted"/>
<keyword evidence="1" id="KW-0812">Transmembrane</keyword>
<feature type="transmembrane region" description="Helical" evidence="1">
    <location>
        <begin position="126"/>
        <end position="146"/>
    </location>
</feature>
<feature type="transmembrane region" description="Helical" evidence="1">
    <location>
        <begin position="299"/>
        <end position="323"/>
    </location>
</feature>
<feature type="transmembrane region" description="Helical" evidence="1">
    <location>
        <begin position="237"/>
        <end position="260"/>
    </location>
</feature>
<feature type="transmembrane region" description="Helical" evidence="1">
    <location>
        <begin position="73"/>
        <end position="91"/>
    </location>
</feature>
<feature type="transmembrane region" description="Helical" evidence="1">
    <location>
        <begin position="266"/>
        <end position="287"/>
    </location>
</feature>
<reference evidence="2" key="1">
    <citation type="submission" date="2022-09" db="EMBL/GenBank/DDBJ databases">
        <title>Actin cytoskeleton and complex cell architecture in an #Asgard archaeon.</title>
        <authorList>
            <person name="Ponce Toledo R.I."/>
            <person name="Schleper C."/>
            <person name="Rodrigues Oliveira T."/>
            <person name="Wollweber F."/>
            <person name="Xu J."/>
            <person name="Rittmann S."/>
            <person name="Klingl A."/>
            <person name="Pilhofer M."/>
        </authorList>
    </citation>
    <scope>NUCLEOTIDE SEQUENCE</scope>
    <source>
        <strain evidence="2">B-35</strain>
    </source>
</reference>
<name>A0ABY6HXV3_9ARCH</name>
<feature type="transmembrane region" description="Helical" evidence="1">
    <location>
        <begin position="6"/>
        <end position="23"/>
    </location>
</feature>